<comment type="similarity">
    <text evidence="4">Belongs to the Maf family. YhdE subfamily.</text>
</comment>
<accession>A0A090D1D7</accession>
<organism evidence="5 6">
    <name type="scientific">Candidatus Criblamydia sequanensis CRIB-18</name>
    <dbReference type="NCBI Taxonomy" id="1437425"/>
    <lineage>
        <taxon>Bacteria</taxon>
        <taxon>Pseudomonadati</taxon>
        <taxon>Chlamydiota</taxon>
        <taxon>Chlamydiia</taxon>
        <taxon>Parachlamydiales</taxon>
        <taxon>Candidatus Criblamydiaceae</taxon>
        <taxon>Candidatus Criblamydia</taxon>
    </lineage>
</organism>
<dbReference type="STRING" id="1437425.CSEC_2400"/>
<dbReference type="SUPFAM" id="SSF52972">
    <property type="entry name" value="ITPase-like"/>
    <property type="match status" value="1"/>
</dbReference>
<dbReference type="NCBIfam" id="TIGR00172">
    <property type="entry name" value="maf"/>
    <property type="match status" value="1"/>
</dbReference>
<evidence type="ECO:0000256" key="3">
    <source>
        <dbReference type="ARBA" id="ARBA00023080"/>
    </source>
</evidence>
<reference evidence="5" key="2">
    <citation type="submission" date="2014-09" db="EMBL/GenBank/DDBJ databases">
        <title>Criblamydia sequanensis harbors a mega-plasmid encoding arsenite resistance.</title>
        <authorList>
            <person name="Bertelli C."/>
            <person name="Goesmann A."/>
            <person name="Greub G."/>
        </authorList>
    </citation>
    <scope>NUCLEOTIDE SEQUENCE [LARGE SCALE GENOMIC DNA]</scope>
    <source>
        <strain evidence="5">CRIB-18</strain>
    </source>
</reference>
<dbReference type="RefSeq" id="WP_041018753.1">
    <property type="nucleotide sequence ID" value="NZ_CCEJ010000014.1"/>
</dbReference>
<keyword evidence="4" id="KW-0963">Cytoplasm</keyword>
<dbReference type="HAMAP" id="MF_00528">
    <property type="entry name" value="Maf"/>
    <property type="match status" value="1"/>
</dbReference>
<feature type="active site" description="Proton acceptor" evidence="4">
    <location>
        <position position="74"/>
    </location>
</feature>
<dbReference type="PANTHER" id="PTHR43213">
    <property type="entry name" value="BIFUNCTIONAL DTTP/UTP PYROPHOSPHATASE/METHYLTRANSFERASE PROTEIN-RELATED"/>
    <property type="match status" value="1"/>
</dbReference>
<evidence type="ECO:0000256" key="2">
    <source>
        <dbReference type="ARBA" id="ARBA00022801"/>
    </source>
</evidence>
<evidence type="ECO:0000256" key="1">
    <source>
        <dbReference type="ARBA" id="ARBA00001968"/>
    </source>
</evidence>
<dbReference type="eggNOG" id="COG0424">
    <property type="taxonomic scope" value="Bacteria"/>
</dbReference>
<dbReference type="PIRSF" id="PIRSF006305">
    <property type="entry name" value="Maf"/>
    <property type="match status" value="1"/>
</dbReference>
<dbReference type="InterPro" id="IPR003697">
    <property type="entry name" value="Maf-like"/>
</dbReference>
<dbReference type="PANTHER" id="PTHR43213:SF5">
    <property type="entry name" value="BIFUNCTIONAL DTTP_UTP PYROPHOSPHATASE_METHYLTRANSFERASE PROTEIN-RELATED"/>
    <property type="match status" value="1"/>
</dbReference>
<comment type="catalytic activity">
    <reaction evidence="4">
        <text>dTTP + H2O = dTMP + diphosphate + H(+)</text>
        <dbReference type="Rhea" id="RHEA:28534"/>
        <dbReference type="ChEBI" id="CHEBI:15377"/>
        <dbReference type="ChEBI" id="CHEBI:15378"/>
        <dbReference type="ChEBI" id="CHEBI:33019"/>
        <dbReference type="ChEBI" id="CHEBI:37568"/>
        <dbReference type="ChEBI" id="CHEBI:63528"/>
        <dbReference type="EC" id="3.6.1.9"/>
    </reaction>
</comment>
<comment type="caution">
    <text evidence="4">Lacks conserved residue(s) required for the propagation of feature annotation.</text>
</comment>
<keyword evidence="6" id="KW-1185">Reference proteome</keyword>
<dbReference type="GO" id="GO:0036221">
    <property type="term" value="F:UTP diphosphatase activity"/>
    <property type="evidence" value="ECO:0007669"/>
    <property type="project" value="RHEA"/>
</dbReference>
<dbReference type="GO" id="GO:0009117">
    <property type="term" value="P:nucleotide metabolic process"/>
    <property type="evidence" value="ECO:0007669"/>
    <property type="project" value="UniProtKB-KW"/>
</dbReference>
<dbReference type="InterPro" id="IPR029001">
    <property type="entry name" value="ITPase-like_fam"/>
</dbReference>
<sequence length="197" mass="22410">MNSPLPDIILGSTSPRRKEILSFFHIPFKQVSPDFDEDSVPHHLDPDTYAVEIAKGKLLSLIPKHQDSLIITADTVVYKEGLYFGKPKNEEEAAFFLNSLQGSWHSVISAVCLYYKGQIVTQAEETRVHFNFLANEEILKYISFAKWQDKAGGYSIQDSGGLLVNRIEGCFYNVLGFPINTFRYLLKEVGIDLWQFL</sequence>
<dbReference type="Pfam" id="PF02545">
    <property type="entry name" value="Maf"/>
    <property type="match status" value="1"/>
</dbReference>
<comment type="caution">
    <text evidence="5">The sequence shown here is derived from an EMBL/GenBank/DDBJ whole genome shotgun (WGS) entry which is preliminary data.</text>
</comment>
<comment type="cofactor">
    <cofactor evidence="1 4">
        <name>a divalent metal cation</name>
        <dbReference type="ChEBI" id="CHEBI:60240"/>
    </cofactor>
</comment>
<feature type="site" description="Important for substrate specificity" evidence="4">
    <location>
        <position position="75"/>
    </location>
</feature>
<dbReference type="Proteomes" id="UP000031552">
    <property type="component" value="Unassembled WGS sequence"/>
</dbReference>
<evidence type="ECO:0000313" key="6">
    <source>
        <dbReference type="Proteomes" id="UP000031552"/>
    </source>
</evidence>
<gene>
    <name evidence="5" type="primary">maf</name>
    <name evidence="5" type="ORF">CSEC_2400</name>
</gene>
<keyword evidence="3 4" id="KW-0546">Nucleotide metabolism</keyword>
<dbReference type="EMBL" id="CCEJ010000014">
    <property type="protein sequence ID" value="CDR35206.1"/>
    <property type="molecule type" value="Genomic_DNA"/>
</dbReference>
<dbReference type="GO" id="GO:0005737">
    <property type="term" value="C:cytoplasm"/>
    <property type="evidence" value="ECO:0007669"/>
    <property type="project" value="UniProtKB-SubCell"/>
</dbReference>
<evidence type="ECO:0000313" key="5">
    <source>
        <dbReference type="EMBL" id="CDR35206.1"/>
    </source>
</evidence>
<dbReference type="EC" id="3.6.1.9" evidence="4"/>
<dbReference type="OrthoDB" id="9807767at2"/>
<comment type="catalytic activity">
    <reaction evidence="4">
        <text>UTP + H2O = UMP + diphosphate + H(+)</text>
        <dbReference type="Rhea" id="RHEA:29395"/>
        <dbReference type="ChEBI" id="CHEBI:15377"/>
        <dbReference type="ChEBI" id="CHEBI:15378"/>
        <dbReference type="ChEBI" id="CHEBI:33019"/>
        <dbReference type="ChEBI" id="CHEBI:46398"/>
        <dbReference type="ChEBI" id="CHEBI:57865"/>
        <dbReference type="EC" id="3.6.1.9"/>
    </reaction>
</comment>
<feature type="site" description="Important for substrate specificity" evidence="4">
    <location>
        <position position="16"/>
    </location>
</feature>
<evidence type="ECO:0000256" key="4">
    <source>
        <dbReference type="HAMAP-Rule" id="MF_00528"/>
    </source>
</evidence>
<comment type="subcellular location">
    <subcellularLocation>
        <location evidence="4">Cytoplasm</location>
    </subcellularLocation>
</comment>
<feature type="site" description="Important for substrate specificity" evidence="4">
    <location>
        <position position="157"/>
    </location>
</feature>
<comment type="function">
    <text evidence="4">Nucleoside triphosphate pyrophosphatase that hydrolyzes dTTP and UTP. May have a dual role in cell division arrest and in preventing the incorporation of modified nucleotides into cellular nucleic acids.</text>
</comment>
<proteinExistence type="inferred from homology"/>
<protein>
    <recommendedName>
        <fullName evidence="4">dTTP/UTP pyrophosphatase</fullName>
        <shortName evidence="4">dTTPase/UTPase</shortName>
        <ecNumber evidence="4">3.6.1.9</ecNumber>
    </recommendedName>
    <alternativeName>
        <fullName evidence="4">Nucleoside triphosphate pyrophosphatase</fullName>
    </alternativeName>
    <alternativeName>
        <fullName evidence="4">Nucleotide pyrophosphatase</fullName>
        <shortName evidence="4">Nucleotide PPase</shortName>
    </alternativeName>
</protein>
<dbReference type="AlphaFoldDB" id="A0A090D1D7"/>
<name>A0A090D1D7_9BACT</name>
<dbReference type="GO" id="GO:0036218">
    <property type="term" value="F:dTTP diphosphatase activity"/>
    <property type="evidence" value="ECO:0007669"/>
    <property type="project" value="RHEA"/>
</dbReference>
<dbReference type="Gene3D" id="3.90.950.10">
    <property type="match status" value="1"/>
</dbReference>
<keyword evidence="2 4" id="KW-0378">Hydrolase</keyword>
<dbReference type="CDD" id="cd00555">
    <property type="entry name" value="Maf"/>
    <property type="match status" value="1"/>
</dbReference>
<reference evidence="5" key="1">
    <citation type="submission" date="2013-12" db="EMBL/GenBank/DDBJ databases">
        <authorList>
            <person name="Linke B."/>
        </authorList>
    </citation>
    <scope>NUCLEOTIDE SEQUENCE [LARGE SCALE GENOMIC DNA]</scope>
    <source>
        <strain evidence="5">CRIB-18</strain>
    </source>
</reference>